<dbReference type="SUPFAM" id="SSF54980">
    <property type="entry name" value="EF-G C-terminal domain-like"/>
    <property type="match status" value="2"/>
</dbReference>
<evidence type="ECO:0000313" key="14">
    <source>
        <dbReference type="Proteomes" id="UP000070633"/>
    </source>
</evidence>
<dbReference type="CDD" id="cd01681">
    <property type="entry name" value="aeEF2_snRNP_like_IV"/>
    <property type="match status" value="1"/>
</dbReference>
<dbReference type="PANTHER" id="PTHR42908:SF3">
    <property type="entry name" value="ELONGATION FACTOR-LIKE GTPASE 1"/>
    <property type="match status" value="1"/>
</dbReference>
<dbReference type="InterPro" id="IPR041095">
    <property type="entry name" value="EFG_II"/>
</dbReference>
<evidence type="ECO:0000256" key="4">
    <source>
        <dbReference type="ARBA" id="ARBA00022490"/>
    </source>
</evidence>
<dbReference type="Gene3D" id="3.30.70.240">
    <property type="match status" value="1"/>
</dbReference>
<evidence type="ECO:0000256" key="5">
    <source>
        <dbReference type="ARBA" id="ARBA00022741"/>
    </source>
</evidence>
<reference evidence="13 14" key="1">
    <citation type="journal article" date="2016" name="Sci. Rep.">
        <title>Metabolic traits of an uncultured archaeal lineage -MSBL1- from brine pools of the Red Sea.</title>
        <authorList>
            <person name="Mwirichia R."/>
            <person name="Alam I."/>
            <person name="Rashid M."/>
            <person name="Vinu M."/>
            <person name="Ba-Alawi W."/>
            <person name="Anthony Kamau A."/>
            <person name="Kamanda Ngugi D."/>
            <person name="Goker M."/>
            <person name="Klenk H.P."/>
            <person name="Bajic V."/>
            <person name="Stingl U."/>
        </authorList>
    </citation>
    <scope>NUCLEOTIDE SEQUENCE [LARGE SCALE GENOMIC DNA]</scope>
    <source>
        <strain evidence="13">SCGC-AAA382M17</strain>
    </source>
</reference>
<evidence type="ECO:0000256" key="6">
    <source>
        <dbReference type="ARBA" id="ARBA00022768"/>
    </source>
</evidence>
<dbReference type="Gene3D" id="2.40.30.10">
    <property type="entry name" value="Translation factors"/>
    <property type="match status" value="1"/>
</dbReference>
<feature type="compositionally biased region" description="Pro residues" evidence="11">
    <location>
        <begin position="718"/>
        <end position="728"/>
    </location>
</feature>
<protein>
    <recommendedName>
        <fullName evidence="3 10">Elongation factor 2</fullName>
        <shortName evidence="10">EF-2</shortName>
    </recommendedName>
</protein>
<feature type="domain" description="Tr-type G" evidence="12">
    <location>
        <begin position="18"/>
        <end position="243"/>
    </location>
</feature>
<dbReference type="InterPro" id="IPR014721">
    <property type="entry name" value="Ribsml_uS5_D2-typ_fold_subgr"/>
</dbReference>
<dbReference type="Pfam" id="PF00009">
    <property type="entry name" value="GTP_EFTU"/>
    <property type="match status" value="1"/>
</dbReference>
<dbReference type="EMBL" id="LHYI01000012">
    <property type="protein sequence ID" value="KXB08590.1"/>
    <property type="molecule type" value="Genomic_DNA"/>
</dbReference>
<dbReference type="PRINTS" id="PR00315">
    <property type="entry name" value="ELONGATNFCT"/>
</dbReference>
<dbReference type="Gene3D" id="3.30.70.870">
    <property type="entry name" value="Elongation Factor G (Translational Gtpase), domain 3"/>
    <property type="match status" value="1"/>
</dbReference>
<dbReference type="CDD" id="cd01514">
    <property type="entry name" value="Elongation_Factor_C"/>
    <property type="match status" value="1"/>
</dbReference>
<evidence type="ECO:0000256" key="2">
    <source>
        <dbReference type="ARBA" id="ARBA00005870"/>
    </source>
</evidence>
<dbReference type="SMART" id="SM00838">
    <property type="entry name" value="EFG_C"/>
    <property type="match status" value="1"/>
</dbReference>
<evidence type="ECO:0000256" key="11">
    <source>
        <dbReference type="SAM" id="MobiDB-lite"/>
    </source>
</evidence>
<dbReference type="Pfam" id="PF00679">
    <property type="entry name" value="EFG_C"/>
    <property type="match status" value="1"/>
</dbReference>
<feature type="binding site" evidence="10">
    <location>
        <begin position="93"/>
        <end position="97"/>
    </location>
    <ligand>
        <name>GTP</name>
        <dbReference type="ChEBI" id="CHEBI:37565"/>
    </ligand>
</feature>
<dbReference type="InterPro" id="IPR005517">
    <property type="entry name" value="Transl_elong_EFG/EF2_IV"/>
</dbReference>
<dbReference type="Gene3D" id="3.30.230.10">
    <property type="match status" value="1"/>
</dbReference>
<dbReference type="Pfam" id="PF03144">
    <property type="entry name" value="GTP_EFTU_D2"/>
    <property type="match status" value="1"/>
</dbReference>
<dbReference type="InterPro" id="IPR000640">
    <property type="entry name" value="EFG_V-like"/>
</dbReference>
<dbReference type="PROSITE" id="PS00301">
    <property type="entry name" value="G_TR_1"/>
    <property type="match status" value="1"/>
</dbReference>
<evidence type="ECO:0000256" key="9">
    <source>
        <dbReference type="ARBA" id="ARBA00024731"/>
    </source>
</evidence>
<keyword evidence="6 10" id="KW-0251">Elongation factor</keyword>
<evidence type="ECO:0000256" key="8">
    <source>
        <dbReference type="ARBA" id="ARBA00023134"/>
    </source>
</evidence>
<dbReference type="PANTHER" id="PTHR42908">
    <property type="entry name" value="TRANSLATION ELONGATION FACTOR-RELATED"/>
    <property type="match status" value="1"/>
</dbReference>
<dbReference type="InterPro" id="IPR020568">
    <property type="entry name" value="Ribosomal_Su5_D2-typ_SF"/>
</dbReference>
<dbReference type="InterPro" id="IPR009000">
    <property type="entry name" value="Transl_B-barrel_sf"/>
</dbReference>
<gene>
    <name evidence="10 13" type="primary">fusA</name>
    <name evidence="13" type="ORF">AKJ55_00730</name>
</gene>
<dbReference type="CDD" id="cd16268">
    <property type="entry name" value="EF2_II"/>
    <property type="match status" value="1"/>
</dbReference>
<dbReference type="NCBIfam" id="TIGR00490">
    <property type="entry name" value="aEF-2"/>
    <property type="match status" value="1"/>
</dbReference>
<keyword evidence="4 10" id="KW-0963">Cytoplasm</keyword>
<evidence type="ECO:0000256" key="3">
    <source>
        <dbReference type="ARBA" id="ARBA00017891"/>
    </source>
</evidence>
<dbReference type="GO" id="GO:0003746">
    <property type="term" value="F:translation elongation factor activity"/>
    <property type="evidence" value="ECO:0007669"/>
    <property type="project" value="UniProtKB-KW"/>
</dbReference>
<proteinExistence type="inferred from homology"/>
<feature type="binding site" evidence="10">
    <location>
        <begin position="147"/>
        <end position="150"/>
    </location>
    <ligand>
        <name>GTP</name>
        <dbReference type="ChEBI" id="CHEBI:37565"/>
    </ligand>
</feature>
<dbReference type="SUPFAM" id="SSF52540">
    <property type="entry name" value="P-loop containing nucleoside triphosphate hydrolases"/>
    <property type="match status" value="1"/>
</dbReference>
<dbReference type="InterPro" id="IPR000795">
    <property type="entry name" value="T_Tr_GTP-bd_dom"/>
</dbReference>
<feature type="binding site" evidence="10">
    <location>
        <begin position="27"/>
        <end position="34"/>
    </location>
    <ligand>
        <name>GTP</name>
        <dbReference type="ChEBI" id="CHEBI:37565"/>
    </ligand>
</feature>
<sequence>MRRYKHLKEIQKLMWEHDHIRNIGIIAHIDHGKTTLTDSLVADSGIISEEHAGEQLFTDFMEEEQERGITIQTAAVSLAHKYEGDEYMINLLDTPGHVDFSGDVTRALRAIDGAVVVVDAVEGVMVQTETVLRQAIREHVQPVLYINKVDRLIQELKLTPQDMQEKFIKIITEFNKLMNKYAPDELAERWKVSVEGGSVAFGSATEKWALSATQMEKKNITFEDILKAHENDKVEELAEKSPLDEVILDMVVHHLPHPDEAQVERIPEIWRGDPETELGKNMIKSNPDGPLCMIVTDVQVDEQAGVVSTGRIFSGTLEVGKEVHLVSANKDGRIQQVGIYMGPDRVTVEKAPAGNIAAVIGMEDAVVGETLLEKNIEGKGFEDLQYVSEPVVTVAVEPKHYKDLPQLISEMRRISREDPNVVVDIDEETGEYLISGMGELHLQIVQHNLEDSGLEIETSEPLVVYRESIKGKSQPIEGKSPNRHNRLKFAVEPLEPEVVDALDKGEIFDKQDRKERARKLRDLGWETRPAKNVLAVEGQNIFVDTTKGIQYLREIEDYMADAFRNAVDEGPLMNEPVRGAKIMLTDAKLHEDAIHRGPAQIMPATRKAMHATLLVAEPTVLEPLLKVEIRTPQEFMGNVTQVIQGRRGQVKSIESEEELAIVDSSIPVAESFGLSADMRSATEGRALWGSEFEKFDEVPQSLQGEAIKETRKRKGLKPKPPQPQDLVE</sequence>
<comment type="similarity">
    <text evidence="2 10">Belongs to the TRAFAC class translation factor GTPase superfamily. Classic translation factor GTPase family. EF-G/EF-2 subfamily.</text>
</comment>
<evidence type="ECO:0000259" key="12">
    <source>
        <dbReference type="PROSITE" id="PS51722"/>
    </source>
</evidence>
<dbReference type="HAMAP" id="MF_00054_A">
    <property type="entry name" value="EF_G_EF_2_A"/>
    <property type="match status" value="1"/>
</dbReference>
<dbReference type="SUPFAM" id="SSF54211">
    <property type="entry name" value="Ribosomal protein S5 domain 2-like"/>
    <property type="match status" value="1"/>
</dbReference>
<evidence type="ECO:0000256" key="10">
    <source>
        <dbReference type="HAMAP-Rule" id="MF_00054"/>
    </source>
</evidence>
<dbReference type="Pfam" id="PF14492">
    <property type="entry name" value="EFG_III"/>
    <property type="match status" value="1"/>
</dbReference>
<dbReference type="InterPro" id="IPR027417">
    <property type="entry name" value="P-loop_NTPase"/>
</dbReference>
<keyword evidence="5 10" id="KW-0547">Nucleotide-binding</keyword>
<accession>A0ABR5TJU6</accession>
<comment type="function">
    <text evidence="9 10">Catalyzes the GTP-dependent ribosomal translocation step during translation elongation. During this step, the ribosome changes from the pre-translocational (PRE) to the post-translocational (POST) state as the newly formed A-site-bound peptidyl-tRNA and P-site-bound deacylated tRNA move to the P and E sites, respectively. Catalyzes the coordinated movement of the two tRNA molecules, the mRNA and conformational changes in the ribosome.</text>
</comment>
<keyword evidence="14" id="KW-1185">Reference proteome</keyword>
<dbReference type="SMART" id="SM00889">
    <property type="entry name" value="EFG_IV"/>
    <property type="match status" value="1"/>
</dbReference>
<dbReference type="InterPro" id="IPR031157">
    <property type="entry name" value="G_TR_CS"/>
</dbReference>
<feature type="region of interest" description="Disordered" evidence="11">
    <location>
        <begin position="699"/>
        <end position="728"/>
    </location>
</feature>
<dbReference type="NCBIfam" id="TIGR00231">
    <property type="entry name" value="small_GTP"/>
    <property type="match status" value="1"/>
</dbReference>
<dbReference type="Gene3D" id="3.40.50.300">
    <property type="entry name" value="P-loop containing nucleotide triphosphate hydrolases"/>
    <property type="match status" value="1"/>
</dbReference>
<comment type="subcellular location">
    <subcellularLocation>
        <location evidence="1 10">Cytoplasm</location>
    </subcellularLocation>
</comment>
<evidence type="ECO:0000313" key="13">
    <source>
        <dbReference type="EMBL" id="KXB08590.1"/>
    </source>
</evidence>
<evidence type="ECO:0000256" key="7">
    <source>
        <dbReference type="ARBA" id="ARBA00022917"/>
    </source>
</evidence>
<dbReference type="InterPro" id="IPR005225">
    <property type="entry name" value="Small_GTP-bd"/>
</dbReference>
<dbReference type="Proteomes" id="UP000070633">
    <property type="component" value="Unassembled WGS sequence"/>
</dbReference>
<dbReference type="Pfam" id="PF03764">
    <property type="entry name" value="EFG_IV"/>
    <property type="match status" value="1"/>
</dbReference>
<name>A0ABR5TJU6_9EURY</name>
<dbReference type="InterPro" id="IPR035647">
    <property type="entry name" value="EFG_III/V"/>
</dbReference>
<dbReference type="InterPro" id="IPR004543">
    <property type="entry name" value="Transl_elong_EFG/EF2_arc"/>
</dbReference>
<evidence type="ECO:0000256" key="1">
    <source>
        <dbReference type="ARBA" id="ARBA00004496"/>
    </source>
</evidence>
<dbReference type="SUPFAM" id="SSF50447">
    <property type="entry name" value="Translation proteins"/>
    <property type="match status" value="1"/>
</dbReference>
<dbReference type="PROSITE" id="PS51722">
    <property type="entry name" value="G_TR_2"/>
    <property type="match status" value="1"/>
</dbReference>
<comment type="caution">
    <text evidence="13">The sequence shown here is derived from an EMBL/GenBank/DDBJ whole genome shotgun (WGS) entry which is preliminary data.</text>
</comment>
<dbReference type="InterPro" id="IPR004161">
    <property type="entry name" value="EFTu-like_2"/>
</dbReference>
<feature type="modified residue" description="Diphthamide" evidence="10">
    <location>
        <position position="595"/>
    </location>
</feature>
<keyword evidence="7 10" id="KW-0648">Protein biosynthesis</keyword>
<keyword evidence="8 10" id="KW-0342">GTP-binding</keyword>
<organism evidence="13 14">
    <name type="scientific">candidate division MSBL1 archaeon SCGC-AAA382M17</name>
    <dbReference type="NCBI Taxonomy" id="1698284"/>
    <lineage>
        <taxon>Archaea</taxon>
        <taxon>Methanobacteriati</taxon>
        <taxon>Methanobacteriota</taxon>
        <taxon>candidate division MSBL1</taxon>
    </lineage>
</organism>